<dbReference type="InterPro" id="IPR011614">
    <property type="entry name" value="Catalase_core"/>
</dbReference>
<dbReference type="Gene3D" id="1.20.1280.120">
    <property type="match status" value="1"/>
</dbReference>
<dbReference type="InterPro" id="IPR018028">
    <property type="entry name" value="Catalase"/>
</dbReference>
<dbReference type="EC" id="1.11.1.-" evidence="7"/>
<evidence type="ECO:0000313" key="10">
    <source>
        <dbReference type="EMBL" id="MFC4700205.1"/>
    </source>
</evidence>
<feature type="chain" id="PRO_5046556668" description="Catalase-related peroxidase" evidence="8">
    <location>
        <begin position="39"/>
        <end position="345"/>
    </location>
</feature>
<dbReference type="InterPro" id="IPR024168">
    <property type="entry name" value="Catalase_SrpA-type_pred"/>
</dbReference>
<gene>
    <name evidence="10" type="ORF">ACFO4O_08565</name>
</gene>
<name>A0ABV9LWI9_9ALTE</name>
<comment type="similarity">
    <text evidence="1 7">Belongs to the catalase family.</text>
</comment>
<dbReference type="InterPro" id="IPR020835">
    <property type="entry name" value="Catalase_sf"/>
</dbReference>
<evidence type="ECO:0000256" key="7">
    <source>
        <dbReference type="PIRNR" id="PIRNR000296"/>
    </source>
</evidence>
<feature type="signal peptide" evidence="8">
    <location>
        <begin position="1"/>
        <end position="38"/>
    </location>
</feature>
<sequence>MKIHQQQAPTLAKRFACKLATGVSISLALVCTSSVSLAQKAPESVSANDFIELFAKLGGQHPGMRKAHARGVCAQGVFKPAKDALQYSNASFLTQQSLPAQVRFSLGGPNPVADERTPGTRGIGIQLSLPGGDKYNITGNNSPVFTGKNPETFFGFLQTLLPDENGQANPAKTGAYIAANPSVQPALAYARSNPAPASFSRSDYFGIHTFFFENEQGEQTKFRWHLSPDAGVLGLSEEESKTLPPTFLEERLTSELAEGTVSFTLSAAIGNEQDSVIDPSQQWPEERPVITLGTLEINQAGGDACTAINFDPNVVPSGIKTSDDPVLKMRSPAYGISFGKRLSQQ</sequence>
<keyword evidence="5 7" id="KW-0560">Oxidoreductase</keyword>
<dbReference type="Gene3D" id="2.40.180.10">
    <property type="entry name" value="Catalase core domain"/>
    <property type="match status" value="1"/>
</dbReference>
<evidence type="ECO:0000256" key="5">
    <source>
        <dbReference type="ARBA" id="ARBA00023002"/>
    </source>
</evidence>
<evidence type="ECO:0000313" key="11">
    <source>
        <dbReference type="Proteomes" id="UP001595897"/>
    </source>
</evidence>
<feature type="domain" description="Catalase core" evidence="9">
    <location>
        <begin position="18"/>
        <end position="342"/>
    </location>
</feature>
<keyword evidence="8" id="KW-0732">Signal</keyword>
<dbReference type="Proteomes" id="UP001595897">
    <property type="component" value="Unassembled WGS sequence"/>
</dbReference>
<dbReference type="PROSITE" id="PS51402">
    <property type="entry name" value="CATALASE_3"/>
    <property type="match status" value="1"/>
</dbReference>
<evidence type="ECO:0000256" key="4">
    <source>
        <dbReference type="ARBA" id="ARBA00022723"/>
    </source>
</evidence>
<dbReference type="RefSeq" id="WP_382407423.1">
    <property type="nucleotide sequence ID" value="NZ_JBHSGU010000002.1"/>
</dbReference>
<dbReference type="PIRSF" id="PIRSF000296">
    <property type="entry name" value="SrpA"/>
    <property type="match status" value="1"/>
</dbReference>
<keyword evidence="3 7" id="KW-0349">Heme</keyword>
<dbReference type="SUPFAM" id="SSF56634">
    <property type="entry name" value="Heme-dependent catalase-like"/>
    <property type="match status" value="1"/>
</dbReference>
<keyword evidence="4 7" id="KW-0479">Metal-binding</keyword>
<evidence type="ECO:0000256" key="2">
    <source>
        <dbReference type="ARBA" id="ARBA00022559"/>
    </source>
</evidence>
<proteinExistence type="inferred from homology"/>
<comment type="cofactor">
    <cofactor evidence="7">
        <name>heme</name>
        <dbReference type="ChEBI" id="CHEBI:30413"/>
    </cofactor>
</comment>
<evidence type="ECO:0000256" key="8">
    <source>
        <dbReference type="SAM" id="SignalP"/>
    </source>
</evidence>
<accession>A0ABV9LWI9</accession>
<dbReference type="SMART" id="SM01060">
    <property type="entry name" value="Catalase"/>
    <property type="match status" value="1"/>
</dbReference>
<dbReference type="Pfam" id="PF00199">
    <property type="entry name" value="Catalase"/>
    <property type="match status" value="1"/>
</dbReference>
<comment type="caution">
    <text evidence="10">The sequence shown here is derived from an EMBL/GenBank/DDBJ whole genome shotgun (WGS) entry which is preliminary data.</text>
</comment>
<dbReference type="CDD" id="cd08153">
    <property type="entry name" value="srpA_like"/>
    <property type="match status" value="1"/>
</dbReference>
<keyword evidence="6 7" id="KW-0408">Iron</keyword>
<evidence type="ECO:0000259" key="9">
    <source>
        <dbReference type="SMART" id="SM01060"/>
    </source>
</evidence>
<reference evidence="11" key="1">
    <citation type="journal article" date="2019" name="Int. J. Syst. Evol. Microbiol.">
        <title>The Global Catalogue of Microorganisms (GCM) 10K type strain sequencing project: providing services to taxonomists for standard genome sequencing and annotation.</title>
        <authorList>
            <consortium name="The Broad Institute Genomics Platform"/>
            <consortium name="The Broad Institute Genome Sequencing Center for Infectious Disease"/>
            <person name="Wu L."/>
            <person name="Ma J."/>
        </authorList>
    </citation>
    <scope>NUCLEOTIDE SEQUENCE [LARGE SCALE GENOMIC DNA]</scope>
    <source>
        <strain evidence="11">KACC 12507</strain>
    </source>
</reference>
<organism evidence="10 11">
    <name type="scientific">Glaciecola siphonariae</name>
    <dbReference type="NCBI Taxonomy" id="521012"/>
    <lineage>
        <taxon>Bacteria</taxon>
        <taxon>Pseudomonadati</taxon>
        <taxon>Pseudomonadota</taxon>
        <taxon>Gammaproteobacteria</taxon>
        <taxon>Alteromonadales</taxon>
        <taxon>Alteromonadaceae</taxon>
        <taxon>Glaciecola</taxon>
    </lineage>
</organism>
<evidence type="ECO:0000256" key="6">
    <source>
        <dbReference type="ARBA" id="ARBA00023004"/>
    </source>
</evidence>
<protein>
    <recommendedName>
        <fullName evidence="7">Catalase-related peroxidase</fullName>
        <ecNumber evidence="7">1.11.1.-</ecNumber>
    </recommendedName>
</protein>
<dbReference type="GO" id="GO:0004601">
    <property type="term" value="F:peroxidase activity"/>
    <property type="evidence" value="ECO:0007669"/>
    <property type="project" value="UniProtKB-KW"/>
</dbReference>
<dbReference type="EMBL" id="JBHSGU010000002">
    <property type="protein sequence ID" value="MFC4700205.1"/>
    <property type="molecule type" value="Genomic_DNA"/>
</dbReference>
<keyword evidence="11" id="KW-1185">Reference proteome</keyword>
<dbReference type="PANTHER" id="PTHR11465">
    <property type="entry name" value="CATALASE"/>
    <property type="match status" value="1"/>
</dbReference>
<evidence type="ECO:0000256" key="3">
    <source>
        <dbReference type="ARBA" id="ARBA00022617"/>
    </source>
</evidence>
<evidence type="ECO:0000256" key="1">
    <source>
        <dbReference type="ARBA" id="ARBA00005329"/>
    </source>
</evidence>
<keyword evidence="2 7" id="KW-0575">Peroxidase</keyword>
<comment type="function">
    <text evidence="7">Has an organic peroxide-dependent peroxidase activity.</text>
</comment>
<dbReference type="PANTHER" id="PTHR11465:SF9">
    <property type="entry name" value="CATALASE"/>
    <property type="match status" value="1"/>
</dbReference>